<keyword evidence="2" id="KW-1185">Reference proteome</keyword>
<protein>
    <submittedName>
        <fullName evidence="1">Uncharacterized protein</fullName>
    </submittedName>
</protein>
<accession>A0A915YHI6</accession>
<organism evidence="1 2">
    <name type="scientific">Aureispira anguillae</name>
    <dbReference type="NCBI Taxonomy" id="2864201"/>
    <lineage>
        <taxon>Bacteria</taxon>
        <taxon>Pseudomonadati</taxon>
        <taxon>Bacteroidota</taxon>
        <taxon>Saprospiria</taxon>
        <taxon>Saprospirales</taxon>
        <taxon>Saprospiraceae</taxon>
        <taxon>Aureispira</taxon>
    </lineage>
</organism>
<evidence type="ECO:0000313" key="2">
    <source>
        <dbReference type="Proteomes" id="UP001060919"/>
    </source>
</evidence>
<dbReference type="EMBL" id="AP026867">
    <property type="protein sequence ID" value="BDS13295.1"/>
    <property type="molecule type" value="Genomic_DNA"/>
</dbReference>
<reference evidence="1" key="1">
    <citation type="submission" date="2022-09" db="EMBL/GenBank/DDBJ databases">
        <title>Aureispira anguillicida sp. nov., isolated from Leptocephalus of Japanese eel Anguilla japonica.</title>
        <authorList>
            <person name="Yuasa K."/>
            <person name="Mekata T."/>
            <person name="Ikunari K."/>
        </authorList>
    </citation>
    <scope>NUCLEOTIDE SEQUENCE</scope>
    <source>
        <strain evidence="1">EL160426</strain>
    </source>
</reference>
<dbReference type="Proteomes" id="UP001060919">
    <property type="component" value="Chromosome"/>
</dbReference>
<sequence>MKNIKIITHLGYFFSKVLSIVEETAFMRWWA</sequence>
<proteinExistence type="predicted"/>
<name>A0A915YHI6_9BACT</name>
<evidence type="ECO:0000313" key="1">
    <source>
        <dbReference type="EMBL" id="BDS13295.1"/>
    </source>
</evidence>
<gene>
    <name evidence="1" type="ORF">AsAng_0040300</name>
</gene>
<dbReference type="KEGG" id="aup:AsAng_0040300"/>
<dbReference type="AlphaFoldDB" id="A0A915YHI6"/>